<dbReference type="InterPro" id="IPR050707">
    <property type="entry name" value="HTH_MetabolicPath_Reg"/>
</dbReference>
<dbReference type="SUPFAM" id="SSF55781">
    <property type="entry name" value="GAF domain-like"/>
    <property type="match status" value="1"/>
</dbReference>
<evidence type="ECO:0000259" key="5">
    <source>
        <dbReference type="PROSITE" id="PS51078"/>
    </source>
</evidence>
<dbReference type="SUPFAM" id="SSF46785">
    <property type="entry name" value="Winged helix' DNA-binding domain"/>
    <property type="match status" value="1"/>
</dbReference>
<evidence type="ECO:0000313" key="6">
    <source>
        <dbReference type="EMBL" id="AKK02974.1"/>
    </source>
</evidence>
<evidence type="ECO:0000313" key="7">
    <source>
        <dbReference type="Proteomes" id="UP000035368"/>
    </source>
</evidence>
<protein>
    <submittedName>
        <fullName evidence="6">Transcriptional regulator, IclR family</fullName>
    </submittedName>
</protein>
<feature type="domain" description="HTH iclR-type" evidence="4">
    <location>
        <begin position="17"/>
        <end position="76"/>
    </location>
</feature>
<accession>A0A0G3GP91</accession>
<evidence type="ECO:0000259" key="4">
    <source>
        <dbReference type="PROSITE" id="PS51077"/>
    </source>
</evidence>
<keyword evidence="7" id="KW-1185">Reference proteome</keyword>
<dbReference type="GO" id="GO:0003677">
    <property type="term" value="F:DNA binding"/>
    <property type="evidence" value="ECO:0007669"/>
    <property type="project" value="UniProtKB-KW"/>
</dbReference>
<dbReference type="KEGG" id="cei:CEPID_05540"/>
<dbReference type="InterPro" id="IPR029016">
    <property type="entry name" value="GAF-like_dom_sf"/>
</dbReference>
<dbReference type="EMBL" id="CP011541">
    <property type="protein sequence ID" value="AKK02974.1"/>
    <property type="molecule type" value="Genomic_DNA"/>
</dbReference>
<organism evidence="6 7">
    <name type="scientific">Corynebacterium epidermidicanis</name>
    <dbReference type="NCBI Taxonomy" id="1050174"/>
    <lineage>
        <taxon>Bacteria</taxon>
        <taxon>Bacillati</taxon>
        <taxon>Actinomycetota</taxon>
        <taxon>Actinomycetes</taxon>
        <taxon>Mycobacteriales</taxon>
        <taxon>Corynebacteriaceae</taxon>
        <taxon>Corynebacterium</taxon>
    </lineage>
</organism>
<name>A0A0G3GP91_9CORY</name>
<evidence type="ECO:0000256" key="1">
    <source>
        <dbReference type="ARBA" id="ARBA00023015"/>
    </source>
</evidence>
<dbReference type="Gene3D" id="1.10.10.10">
    <property type="entry name" value="Winged helix-like DNA-binding domain superfamily/Winged helix DNA-binding domain"/>
    <property type="match status" value="1"/>
</dbReference>
<keyword evidence="2" id="KW-0238">DNA-binding</keyword>
<dbReference type="Proteomes" id="UP000035368">
    <property type="component" value="Chromosome"/>
</dbReference>
<proteinExistence type="predicted"/>
<dbReference type="PATRIC" id="fig|1050174.4.peg.1121"/>
<dbReference type="OrthoDB" id="4319317at2"/>
<dbReference type="GO" id="GO:0003700">
    <property type="term" value="F:DNA-binding transcription factor activity"/>
    <property type="evidence" value="ECO:0007669"/>
    <property type="project" value="TreeGrafter"/>
</dbReference>
<dbReference type="STRING" id="1050174.CEPID_05540"/>
<dbReference type="Gene3D" id="3.30.450.40">
    <property type="match status" value="1"/>
</dbReference>
<evidence type="ECO:0000256" key="2">
    <source>
        <dbReference type="ARBA" id="ARBA00023125"/>
    </source>
</evidence>
<gene>
    <name evidence="6" type="ORF">CEPID_05540</name>
</gene>
<keyword evidence="3" id="KW-0804">Transcription</keyword>
<dbReference type="GO" id="GO:0045892">
    <property type="term" value="P:negative regulation of DNA-templated transcription"/>
    <property type="evidence" value="ECO:0007669"/>
    <property type="project" value="TreeGrafter"/>
</dbReference>
<dbReference type="InterPro" id="IPR036388">
    <property type="entry name" value="WH-like_DNA-bd_sf"/>
</dbReference>
<dbReference type="InterPro" id="IPR005471">
    <property type="entry name" value="Tscrpt_reg_IclR_N"/>
</dbReference>
<dbReference type="PROSITE" id="PS51078">
    <property type="entry name" value="ICLR_ED"/>
    <property type="match status" value="1"/>
</dbReference>
<dbReference type="Pfam" id="PF09339">
    <property type="entry name" value="HTH_IclR"/>
    <property type="match status" value="1"/>
</dbReference>
<dbReference type="InterPro" id="IPR014757">
    <property type="entry name" value="Tscrpt_reg_IclR_C"/>
</dbReference>
<dbReference type="PROSITE" id="PS51077">
    <property type="entry name" value="HTH_ICLR"/>
    <property type="match status" value="1"/>
</dbReference>
<dbReference type="Pfam" id="PF01614">
    <property type="entry name" value="IclR_C"/>
    <property type="match status" value="1"/>
</dbReference>
<dbReference type="RefSeq" id="WP_047240075.1">
    <property type="nucleotide sequence ID" value="NZ_CP011541.1"/>
</dbReference>
<evidence type="ECO:0000256" key="3">
    <source>
        <dbReference type="ARBA" id="ARBA00023163"/>
    </source>
</evidence>
<reference evidence="6 7" key="1">
    <citation type="submission" date="2015-05" db="EMBL/GenBank/DDBJ databases">
        <title>Complete genome sequence of Corynebacterium epidermidicanis DSM 45586, isolated from the skin of a dog suffering from pruritus.</title>
        <authorList>
            <person name="Ruckert C."/>
            <person name="Albersmeier A."/>
            <person name="Winkler A."/>
            <person name="Tauch A."/>
        </authorList>
    </citation>
    <scope>NUCLEOTIDE SEQUENCE [LARGE SCALE GENOMIC DNA]</scope>
    <source>
        <strain evidence="6 7">DSM 45586</strain>
    </source>
</reference>
<sequence>MEHVSITESESAPISGIKVLDRSVLILQAVAGSPRTLAQLCEDTGLPRATTHRLASALEMHDFLSRDEDGRWLIGPGLAALTASQGDALIKAATPIMEDLMEQIGESMQLYRIAGTSRICVAAVSPASGLQNTVPVGTRLSLSAGSAARVFAAFSPAETRKRLNADEHFAAEDLDKVRSQGWAASFSEREAGLASVSVPVFNQAGVVVAALSVSGPDARFPRTAGEEWGPLLVAAATQLRL</sequence>
<feature type="domain" description="IclR-ED" evidence="5">
    <location>
        <begin position="72"/>
        <end position="241"/>
    </location>
</feature>
<dbReference type="SMART" id="SM00346">
    <property type="entry name" value="HTH_ICLR"/>
    <property type="match status" value="1"/>
</dbReference>
<dbReference type="PANTHER" id="PTHR30136:SF39">
    <property type="entry name" value="TRANSCRIPTIONAL REGULATORY PROTEIN"/>
    <property type="match status" value="1"/>
</dbReference>
<dbReference type="InterPro" id="IPR036390">
    <property type="entry name" value="WH_DNA-bd_sf"/>
</dbReference>
<dbReference type="AlphaFoldDB" id="A0A0G3GP91"/>
<keyword evidence="1" id="KW-0805">Transcription regulation</keyword>
<dbReference type="PANTHER" id="PTHR30136">
    <property type="entry name" value="HELIX-TURN-HELIX TRANSCRIPTIONAL REGULATOR, ICLR FAMILY"/>
    <property type="match status" value="1"/>
</dbReference>